<dbReference type="KEGG" id="daer:H9K75_04585"/>
<keyword evidence="4" id="KW-1185">Reference proteome</keyword>
<dbReference type="InterPro" id="IPR001466">
    <property type="entry name" value="Beta-lactam-related"/>
</dbReference>
<evidence type="ECO:0000259" key="2">
    <source>
        <dbReference type="Pfam" id="PF00144"/>
    </source>
</evidence>
<dbReference type="EMBL" id="CP060783">
    <property type="protein sequence ID" value="QNP49340.1"/>
    <property type="molecule type" value="Genomic_DNA"/>
</dbReference>
<sequence length="421" mass="44912">MSFFNSFRVLSLAVGVTLLAAVSLPAAEGRTASASSVQTNAKLARHLTPVLQAAVNERRIVGGVAVVAVDGKILYRQAVGLADRESGRLMRPETDFRLASMTKPLVTVVAMRLIESGQLGLDDAVTRYLPDFRPRLVDGTEPVIRVRHLMTHTSGLGYRFLEAEDGAYARLKVSDGLDDAAIRLDENLRRLGQAPLYFEPGKGWRYSLGIDVLGAVIEKVTGGSLSEAVAQYVTRPLSLTHTRFVARAGEALATPYADGKPAPIRMTRNMAVPLPGDSVGALRFDPGRAFNAQAFASGGAGALGNADDFMVFLETIRTGGAPLLNAQSSALMMKDQVGEQAQTQGPGWGFGYGWAVLVNPALARSPQSKGTLQWGGAYGHNWFVDPERKLTVVLLTNTAFEGMSGALVTQVRDAVYAGLAP</sequence>
<dbReference type="AlphaFoldDB" id="A0A7H0GM24"/>
<keyword evidence="1" id="KW-0732">Signal</keyword>
<dbReference type="RefSeq" id="WP_187724932.1">
    <property type="nucleotide sequence ID" value="NZ_CP060783.1"/>
</dbReference>
<gene>
    <name evidence="3" type="ORF">H9K75_04585</name>
</gene>
<accession>A0A7H0GM24</accession>
<dbReference type="InterPro" id="IPR012338">
    <property type="entry name" value="Beta-lactam/transpept-like"/>
</dbReference>
<proteinExistence type="predicted"/>
<dbReference type="Pfam" id="PF00144">
    <property type="entry name" value="Beta-lactamase"/>
    <property type="match status" value="1"/>
</dbReference>
<name>A0A7H0GM24_9BURK</name>
<organism evidence="3 4">
    <name type="scientific">Diaphorobacter aerolatus</name>
    <dbReference type="NCBI Taxonomy" id="1288495"/>
    <lineage>
        <taxon>Bacteria</taxon>
        <taxon>Pseudomonadati</taxon>
        <taxon>Pseudomonadota</taxon>
        <taxon>Betaproteobacteria</taxon>
        <taxon>Burkholderiales</taxon>
        <taxon>Comamonadaceae</taxon>
        <taxon>Diaphorobacter</taxon>
    </lineage>
</organism>
<dbReference type="Proteomes" id="UP000516028">
    <property type="component" value="Chromosome"/>
</dbReference>
<feature type="chain" id="PRO_5028965691" evidence="1">
    <location>
        <begin position="27"/>
        <end position="421"/>
    </location>
</feature>
<evidence type="ECO:0000256" key="1">
    <source>
        <dbReference type="SAM" id="SignalP"/>
    </source>
</evidence>
<feature type="signal peptide" evidence="1">
    <location>
        <begin position="1"/>
        <end position="26"/>
    </location>
</feature>
<dbReference type="SUPFAM" id="SSF56601">
    <property type="entry name" value="beta-lactamase/transpeptidase-like"/>
    <property type="match status" value="1"/>
</dbReference>
<feature type="domain" description="Beta-lactamase-related" evidence="2">
    <location>
        <begin position="51"/>
        <end position="407"/>
    </location>
</feature>
<dbReference type="PANTHER" id="PTHR43283">
    <property type="entry name" value="BETA-LACTAMASE-RELATED"/>
    <property type="match status" value="1"/>
</dbReference>
<protein>
    <submittedName>
        <fullName evidence="3">Beta-lactamase family protein</fullName>
    </submittedName>
</protein>
<dbReference type="InterPro" id="IPR050789">
    <property type="entry name" value="Diverse_Enzym_Activities"/>
</dbReference>
<evidence type="ECO:0000313" key="4">
    <source>
        <dbReference type="Proteomes" id="UP000516028"/>
    </source>
</evidence>
<reference evidence="3 4" key="1">
    <citation type="submission" date="2020-08" db="EMBL/GenBank/DDBJ databases">
        <title>Genome sequence of Diaphorobacter aerolatus KACC 16536T.</title>
        <authorList>
            <person name="Hyun D.-W."/>
            <person name="Bae J.-W."/>
        </authorList>
    </citation>
    <scope>NUCLEOTIDE SEQUENCE [LARGE SCALE GENOMIC DNA]</scope>
    <source>
        <strain evidence="3 4">KACC 16536</strain>
    </source>
</reference>
<evidence type="ECO:0000313" key="3">
    <source>
        <dbReference type="EMBL" id="QNP49340.1"/>
    </source>
</evidence>
<dbReference type="PANTHER" id="PTHR43283:SF3">
    <property type="entry name" value="BETA-LACTAMASE FAMILY PROTEIN (AFU_ORTHOLOGUE AFUA_5G07500)"/>
    <property type="match status" value="1"/>
</dbReference>
<dbReference type="Gene3D" id="3.40.710.10">
    <property type="entry name" value="DD-peptidase/beta-lactamase superfamily"/>
    <property type="match status" value="1"/>
</dbReference>